<dbReference type="Pfam" id="PF00155">
    <property type="entry name" value="Aminotran_1_2"/>
    <property type="match status" value="1"/>
</dbReference>
<proteinExistence type="inferred from homology"/>
<comment type="similarity">
    <text evidence="2">Belongs to the class-I pyridoxal-phosphate-dependent aminotransferase family.</text>
</comment>
<keyword evidence="5 8" id="KW-0808">Transferase</keyword>
<evidence type="ECO:0000313" key="9">
    <source>
        <dbReference type="Proteomes" id="UP000284841"/>
    </source>
</evidence>
<dbReference type="InterPro" id="IPR015421">
    <property type="entry name" value="PyrdxlP-dep_Trfase_major"/>
</dbReference>
<dbReference type="InterPro" id="IPR000796">
    <property type="entry name" value="Asp_trans"/>
</dbReference>
<dbReference type="GO" id="GO:0042802">
    <property type="term" value="F:identical protein binding"/>
    <property type="evidence" value="ECO:0007669"/>
    <property type="project" value="TreeGrafter"/>
</dbReference>
<comment type="subunit">
    <text evidence="3">Homodimer.</text>
</comment>
<dbReference type="STRING" id="1776384.GCA_900086585_00310"/>
<evidence type="ECO:0000259" key="7">
    <source>
        <dbReference type="Pfam" id="PF00155"/>
    </source>
</evidence>
<organism evidence="8 9">
    <name type="scientific">Emergencia timonensis</name>
    <dbReference type="NCBI Taxonomy" id="1776384"/>
    <lineage>
        <taxon>Bacteria</taxon>
        <taxon>Bacillati</taxon>
        <taxon>Bacillota</taxon>
        <taxon>Clostridia</taxon>
        <taxon>Peptostreptococcales</taxon>
        <taxon>Anaerovoracaceae</taxon>
        <taxon>Emergencia</taxon>
    </lineage>
</organism>
<dbReference type="Proteomes" id="UP000284841">
    <property type="component" value="Unassembled WGS sequence"/>
</dbReference>
<keyword evidence="9" id="KW-1185">Reference proteome</keyword>
<evidence type="ECO:0000256" key="5">
    <source>
        <dbReference type="ARBA" id="ARBA00022679"/>
    </source>
</evidence>
<name>A0A415DT81_9FIRM</name>
<dbReference type="SUPFAM" id="SSF53383">
    <property type="entry name" value="PLP-dependent transferases"/>
    <property type="match status" value="1"/>
</dbReference>
<evidence type="ECO:0000256" key="1">
    <source>
        <dbReference type="ARBA" id="ARBA00001933"/>
    </source>
</evidence>
<dbReference type="InterPro" id="IPR015422">
    <property type="entry name" value="PyrdxlP-dep_Trfase_small"/>
</dbReference>
<comment type="cofactor">
    <cofactor evidence="1">
        <name>pyridoxal 5'-phosphate</name>
        <dbReference type="ChEBI" id="CHEBI:597326"/>
    </cofactor>
</comment>
<evidence type="ECO:0000313" key="8">
    <source>
        <dbReference type="EMBL" id="RHJ83117.1"/>
    </source>
</evidence>
<gene>
    <name evidence="8" type="ORF">DW099_19160</name>
</gene>
<dbReference type="EMBL" id="QRMS01000010">
    <property type="protein sequence ID" value="RHJ83117.1"/>
    <property type="molecule type" value="Genomic_DNA"/>
</dbReference>
<keyword evidence="6" id="KW-0663">Pyridoxal phosphate</keyword>
<dbReference type="AlphaFoldDB" id="A0A415DT81"/>
<dbReference type="PANTHER" id="PTHR11879">
    <property type="entry name" value="ASPARTATE AMINOTRANSFERASE"/>
    <property type="match status" value="1"/>
</dbReference>
<dbReference type="Gene3D" id="3.90.1150.10">
    <property type="entry name" value="Aspartate Aminotransferase, domain 1"/>
    <property type="match status" value="1"/>
</dbReference>
<keyword evidence="4 8" id="KW-0032">Aminotransferase</keyword>
<sequence length="443" mass="49371">MVFCPISVWRIYRMHLGIIYERCLFYQFGGDNMAEFIMAAQNGRNIPTEDKIFGISRRANEMINEKGPDAVVNATIGTLLDDDGDLMVLSSVDDTYMGLEPEEYAAYAPIGGTPAYKKAAIKAALGKYEPKGYVEAVATPGGTGSIRNTIANYSCPGDKVLTSDWHWAPYRTITSEIGRSIDTYQLFTEDGQFNIEAFSKKVHEILEIQDRLVIIINTPAHNPTGYALSNEDWQQVVDCLSYVAPENRIALLVDAAYIDFAGDEDKYREFLPILETLPANILPIIAYSMSKTFTIYGMRCGAMICLAPTREIAEEFKRVCEFSSRGTWSNSAKAGQSIIANIFADEELLKKVTQERKDIREMLLSRGKAFEEESIKAGLKIVPFDAGFFASIPCDNPDEISAKLEKKGIFLVPLAMGLRVSIASISEEKCRRIPAEIKRAMEE</sequence>
<evidence type="ECO:0000256" key="6">
    <source>
        <dbReference type="ARBA" id="ARBA00022898"/>
    </source>
</evidence>
<comment type="caution">
    <text evidence="8">The sequence shown here is derived from an EMBL/GenBank/DDBJ whole genome shotgun (WGS) entry which is preliminary data.</text>
</comment>
<dbReference type="InterPro" id="IPR004839">
    <property type="entry name" value="Aminotransferase_I/II_large"/>
</dbReference>
<dbReference type="InterPro" id="IPR015424">
    <property type="entry name" value="PyrdxlP-dep_Trfase"/>
</dbReference>
<dbReference type="CDD" id="cd00609">
    <property type="entry name" value="AAT_like"/>
    <property type="match status" value="1"/>
</dbReference>
<evidence type="ECO:0000256" key="3">
    <source>
        <dbReference type="ARBA" id="ARBA00011738"/>
    </source>
</evidence>
<dbReference type="GO" id="GO:0006520">
    <property type="term" value="P:amino acid metabolic process"/>
    <property type="evidence" value="ECO:0007669"/>
    <property type="project" value="InterPro"/>
</dbReference>
<reference evidence="8 9" key="1">
    <citation type="submission" date="2018-08" db="EMBL/GenBank/DDBJ databases">
        <title>A genome reference for cultivated species of the human gut microbiota.</title>
        <authorList>
            <person name="Zou Y."/>
            <person name="Xue W."/>
            <person name="Luo G."/>
        </authorList>
    </citation>
    <scope>NUCLEOTIDE SEQUENCE [LARGE SCALE GENOMIC DNA]</scope>
    <source>
        <strain evidence="8 9">AM07-24</strain>
    </source>
</reference>
<evidence type="ECO:0000256" key="4">
    <source>
        <dbReference type="ARBA" id="ARBA00022576"/>
    </source>
</evidence>
<dbReference type="GO" id="GO:0008483">
    <property type="term" value="F:transaminase activity"/>
    <property type="evidence" value="ECO:0007669"/>
    <property type="project" value="UniProtKB-KW"/>
</dbReference>
<accession>A0A415DT81</accession>
<evidence type="ECO:0000256" key="2">
    <source>
        <dbReference type="ARBA" id="ARBA00007441"/>
    </source>
</evidence>
<protein>
    <submittedName>
        <fullName evidence="8">Aminotransferase class I/II-fold pyridoxal phosphate-dependent enzyme</fullName>
    </submittedName>
</protein>
<dbReference type="OrthoDB" id="9766445at2"/>
<dbReference type="PANTHER" id="PTHR11879:SF22">
    <property type="entry name" value="ASPARTATE AMINOTRANSFERASE, MITOCHONDRIAL"/>
    <property type="match status" value="1"/>
</dbReference>
<dbReference type="GO" id="GO:0030170">
    <property type="term" value="F:pyridoxal phosphate binding"/>
    <property type="evidence" value="ECO:0007669"/>
    <property type="project" value="InterPro"/>
</dbReference>
<dbReference type="Gene3D" id="3.40.640.10">
    <property type="entry name" value="Type I PLP-dependent aspartate aminotransferase-like (Major domain)"/>
    <property type="match status" value="1"/>
</dbReference>
<feature type="domain" description="Aminotransferase class I/classII large" evidence="7">
    <location>
        <begin position="75"/>
        <end position="433"/>
    </location>
</feature>